<dbReference type="InterPro" id="IPR015897">
    <property type="entry name" value="CHK_kinase-like"/>
</dbReference>
<dbReference type="InterPro" id="IPR004119">
    <property type="entry name" value="EcKL"/>
</dbReference>
<dbReference type="InterPro" id="IPR011009">
    <property type="entry name" value="Kinase-like_dom_sf"/>
</dbReference>
<dbReference type="Gene3D" id="3.90.1200.10">
    <property type="match status" value="1"/>
</dbReference>
<proteinExistence type="predicted"/>
<dbReference type="OrthoDB" id="8250698at2759"/>
<dbReference type="AlphaFoldDB" id="A0A2W1BTI3"/>
<dbReference type="EMBL" id="KZ149954">
    <property type="protein sequence ID" value="PZC76517.1"/>
    <property type="molecule type" value="Genomic_DNA"/>
</dbReference>
<feature type="domain" description="CHK kinase-like" evidence="1">
    <location>
        <begin position="132"/>
        <end position="328"/>
    </location>
</feature>
<organism evidence="2 3">
    <name type="scientific">Helicoverpa armigera</name>
    <name type="common">Cotton bollworm</name>
    <name type="synonym">Heliothis armigera</name>
    <dbReference type="NCBI Taxonomy" id="29058"/>
    <lineage>
        <taxon>Eukaryota</taxon>
        <taxon>Metazoa</taxon>
        <taxon>Ecdysozoa</taxon>
        <taxon>Arthropoda</taxon>
        <taxon>Hexapoda</taxon>
        <taxon>Insecta</taxon>
        <taxon>Pterygota</taxon>
        <taxon>Neoptera</taxon>
        <taxon>Endopterygota</taxon>
        <taxon>Lepidoptera</taxon>
        <taxon>Glossata</taxon>
        <taxon>Ditrysia</taxon>
        <taxon>Noctuoidea</taxon>
        <taxon>Noctuidae</taxon>
        <taxon>Heliothinae</taxon>
        <taxon>Helicoverpa</taxon>
    </lineage>
</organism>
<evidence type="ECO:0000313" key="2">
    <source>
        <dbReference type="EMBL" id="PZC76517.1"/>
    </source>
</evidence>
<protein>
    <recommendedName>
        <fullName evidence="1">CHK kinase-like domain-containing protein</fullName>
    </recommendedName>
</protein>
<dbReference type="SUPFAM" id="SSF56112">
    <property type="entry name" value="Protein kinase-like (PK-like)"/>
    <property type="match status" value="1"/>
</dbReference>
<gene>
    <name evidence="2" type="primary">HaOG204482</name>
    <name evidence="2" type="ORF">B5X24_HaOG204482</name>
</gene>
<dbReference type="Pfam" id="PF02958">
    <property type="entry name" value="EcKL"/>
    <property type="match status" value="1"/>
</dbReference>
<dbReference type="PANTHER" id="PTHR11012">
    <property type="entry name" value="PROTEIN KINASE-LIKE DOMAIN-CONTAINING"/>
    <property type="match status" value="1"/>
</dbReference>
<name>A0A2W1BTI3_HELAM</name>
<evidence type="ECO:0000313" key="3">
    <source>
        <dbReference type="Proteomes" id="UP000249218"/>
    </source>
</evidence>
<keyword evidence="3" id="KW-1185">Reference proteome</keyword>
<dbReference type="PANTHER" id="PTHR11012:SF30">
    <property type="entry name" value="PROTEIN KINASE-LIKE DOMAIN-CONTAINING"/>
    <property type="match status" value="1"/>
</dbReference>
<evidence type="ECO:0000259" key="1">
    <source>
        <dbReference type="SMART" id="SM00587"/>
    </source>
</evidence>
<reference evidence="2 3" key="1">
    <citation type="journal article" date="2017" name="BMC Biol.">
        <title>Genomic innovations, transcriptional plasticity and gene loss underlying the evolution and divergence of two highly polyphagous and invasive Helicoverpa pest species.</title>
        <authorList>
            <person name="Pearce S.L."/>
            <person name="Clarke D.F."/>
            <person name="East P.D."/>
            <person name="Elfekih S."/>
            <person name="Gordon K.H."/>
            <person name="Jermiin L.S."/>
            <person name="McGaughran A."/>
            <person name="Oakeshott J.G."/>
            <person name="Papanikolaou A."/>
            <person name="Perera O.P."/>
            <person name="Rane R.V."/>
            <person name="Richards S."/>
            <person name="Tay W.T."/>
            <person name="Walsh T.K."/>
            <person name="Anderson A."/>
            <person name="Anderson C.J."/>
            <person name="Asgari S."/>
            <person name="Board P.G."/>
            <person name="Bretschneider A."/>
            <person name="Campbell P.M."/>
            <person name="Chertemps T."/>
            <person name="Christeller J.T."/>
            <person name="Coppin C.W."/>
            <person name="Downes S.J."/>
            <person name="Duan G."/>
            <person name="Farnsworth C.A."/>
            <person name="Good R.T."/>
            <person name="Han L.B."/>
            <person name="Han Y.C."/>
            <person name="Hatje K."/>
            <person name="Horne I."/>
            <person name="Huang Y.P."/>
            <person name="Hughes D.S."/>
            <person name="Jacquin-Joly E."/>
            <person name="James W."/>
            <person name="Jhangiani S."/>
            <person name="Kollmar M."/>
            <person name="Kuwar S.S."/>
            <person name="Li S."/>
            <person name="Liu N.Y."/>
            <person name="Maibeche M.T."/>
            <person name="Miller J.R."/>
            <person name="Montagne N."/>
            <person name="Perry T."/>
            <person name="Qu J."/>
            <person name="Song S.V."/>
            <person name="Sutton G.G."/>
            <person name="Vogel H."/>
            <person name="Walenz B.P."/>
            <person name="Xu W."/>
            <person name="Zhang H.J."/>
            <person name="Zou Z."/>
            <person name="Batterham P."/>
            <person name="Edwards O.R."/>
            <person name="Feyereisen R."/>
            <person name="Gibbs R.A."/>
            <person name="Heckel D.G."/>
            <person name="McGrath A."/>
            <person name="Robin C."/>
            <person name="Scherer S.E."/>
            <person name="Worley K.C."/>
            <person name="Wu Y.D."/>
        </authorList>
    </citation>
    <scope>NUCLEOTIDE SEQUENCE [LARGE SCALE GENOMIC DNA]</scope>
    <source>
        <strain evidence="2">Harm_GR_Male_#8</strain>
        <tissue evidence="2">Whole organism</tissue>
    </source>
</reference>
<sequence>MAGSKFEGDIQNLTQRQLEYINNVIEQEGFKNSKVKFEPVGAAGDNYVANVKRIILEGDGGNLSIIAKIAPSSEQIRNNFQTPVMFLNEIFMYKKILPKFLQLQKQAGVPEDEQIKFPKYYGSLSEAPNEIILLEDLKVAGYNMLDRFIPLTDHVVRGVLKSLAIWHSLSYVLKAKEPDTFNHFRDSLVNYWVHFYELKDNPVIDAFRQVETIAIAILSDYPQYQSIIKDKVNAFMERTVKITKVEDGNRFSVIQHGDAWTNNIMFQFREDGTLKESMLIDYQIARNASPASDILYFIFNCTHHEARNEYFNEWLDHYHSELDKSLANFGIKANYVYPRDQLDADLKRYGKLSVGNTVLTVVMTLLTPEIAIKVKEQMDSSDPSNMLTEDDMDAGTLSAIKKKLVGLVDSFNRFGLL</sequence>
<dbReference type="SMART" id="SM00587">
    <property type="entry name" value="CHK"/>
    <property type="match status" value="1"/>
</dbReference>
<dbReference type="Proteomes" id="UP000249218">
    <property type="component" value="Unassembled WGS sequence"/>
</dbReference>
<accession>A0A2W1BTI3</accession>